<proteinExistence type="predicted"/>
<comment type="caution">
    <text evidence="1">The sequence shown here is derived from an EMBL/GenBank/DDBJ whole genome shotgun (WGS) entry which is preliminary data.</text>
</comment>
<dbReference type="EMBL" id="PQXF01000044">
    <property type="protein sequence ID" value="PXF57963.1"/>
    <property type="molecule type" value="Genomic_DNA"/>
</dbReference>
<reference evidence="1" key="1">
    <citation type="submission" date="2018-01" db="EMBL/GenBank/DDBJ databases">
        <authorList>
            <person name="Krukenberg V."/>
        </authorList>
    </citation>
    <scope>NUCLEOTIDE SEQUENCE</scope>
    <source>
        <strain evidence="1">E20ANME2</strain>
    </source>
</reference>
<sequence>MVRAASAYAHVLEVTADYVNISRFNMIVATGVEKVGIYLDFQTCTEKHHQSIQSLYDLSKHKPACHRFL</sequence>
<organism evidence="1 2">
    <name type="scientific">Candidatus Methanogaster sp</name>
    <dbReference type="NCBI Taxonomy" id="3386292"/>
    <lineage>
        <taxon>Archaea</taxon>
        <taxon>Methanobacteriati</taxon>
        <taxon>Methanobacteriota</taxon>
        <taxon>Stenosarchaea group</taxon>
        <taxon>Methanomicrobia</taxon>
        <taxon>Methanosarcinales</taxon>
        <taxon>ANME-2 cluster</taxon>
        <taxon>Candidatus Methanogasteraceae</taxon>
        <taxon>Candidatus Methanogaster</taxon>
    </lineage>
</organism>
<name>A0AC61KZW0_9EURY</name>
<gene>
    <name evidence="1" type="ORF">C4B59_14055</name>
</gene>
<evidence type="ECO:0000313" key="2">
    <source>
        <dbReference type="Proteomes" id="UP000248329"/>
    </source>
</evidence>
<protein>
    <submittedName>
        <fullName evidence="1">Uncharacterized protein</fullName>
    </submittedName>
</protein>
<evidence type="ECO:0000313" key="1">
    <source>
        <dbReference type="EMBL" id="PXF57963.1"/>
    </source>
</evidence>
<dbReference type="Proteomes" id="UP000248329">
    <property type="component" value="Unassembled WGS sequence"/>
</dbReference>
<accession>A0AC61KZW0</accession>